<dbReference type="Proteomes" id="UP000288227">
    <property type="component" value="Unassembled WGS sequence"/>
</dbReference>
<protein>
    <recommendedName>
        <fullName evidence="1">Co-chaperone DjlA N-terminal domain-containing protein</fullName>
    </recommendedName>
</protein>
<feature type="domain" description="Co-chaperone DjlA N-terminal" evidence="1">
    <location>
        <begin position="11"/>
        <end position="115"/>
    </location>
</feature>
<evidence type="ECO:0000259" key="1">
    <source>
        <dbReference type="Pfam" id="PF05099"/>
    </source>
</evidence>
<dbReference type="RefSeq" id="WP_127122030.1">
    <property type="nucleotide sequence ID" value="NZ_BHXQ01000003.1"/>
</dbReference>
<dbReference type="EMBL" id="BHXQ01000003">
    <property type="protein sequence ID" value="GCC51363.1"/>
    <property type="molecule type" value="Genomic_DNA"/>
</dbReference>
<keyword evidence="3" id="KW-1185">Reference proteome</keyword>
<organism evidence="2 3">
    <name type="scientific">Chryseotalea sanaruensis</name>
    <dbReference type="NCBI Taxonomy" id="2482724"/>
    <lineage>
        <taxon>Bacteria</taxon>
        <taxon>Pseudomonadati</taxon>
        <taxon>Bacteroidota</taxon>
        <taxon>Cytophagia</taxon>
        <taxon>Cytophagales</taxon>
        <taxon>Chryseotaleaceae</taxon>
        <taxon>Chryseotalea</taxon>
    </lineage>
</organism>
<dbReference type="OrthoDB" id="961681at2"/>
<dbReference type="SUPFAM" id="SSF158682">
    <property type="entry name" value="TerB-like"/>
    <property type="match status" value="1"/>
</dbReference>
<evidence type="ECO:0000313" key="3">
    <source>
        <dbReference type="Proteomes" id="UP000288227"/>
    </source>
</evidence>
<comment type="caution">
    <text evidence="2">The sequence shown here is derived from an EMBL/GenBank/DDBJ whole genome shotgun (WGS) entry which is preliminary data.</text>
</comment>
<evidence type="ECO:0000313" key="2">
    <source>
        <dbReference type="EMBL" id="GCC51363.1"/>
    </source>
</evidence>
<reference evidence="2 3" key="1">
    <citation type="submission" date="2018-11" db="EMBL/GenBank/DDBJ databases">
        <title>Chryseotalea sanarue gen. nov., sp., nov., a member of the family Cytophagaceae, isolated from a brackish lake in Hamamatsu Japan.</title>
        <authorList>
            <person name="Maejima Y."/>
            <person name="Iino T."/>
            <person name="Muraguchi Y."/>
            <person name="Fukuda K."/>
            <person name="Ohkuma M."/>
            <person name="Moriuchi R."/>
            <person name="Dohra H."/>
            <person name="Kimbara K."/>
            <person name="Shintani M."/>
        </authorList>
    </citation>
    <scope>NUCLEOTIDE SEQUENCE [LARGE SCALE GENOMIC DNA]</scope>
    <source>
        <strain evidence="2 3">Ys</strain>
    </source>
</reference>
<dbReference type="Pfam" id="PF05099">
    <property type="entry name" value="TerB"/>
    <property type="match status" value="1"/>
</dbReference>
<dbReference type="InterPro" id="IPR029024">
    <property type="entry name" value="TerB-like"/>
</dbReference>
<gene>
    <name evidence="2" type="ORF">SanaruYs_15880</name>
</gene>
<proteinExistence type="predicted"/>
<dbReference type="AlphaFoldDB" id="A0A401U8Y3"/>
<dbReference type="Gene3D" id="1.10.3680.10">
    <property type="entry name" value="TerB-like"/>
    <property type="match status" value="1"/>
</dbReference>
<name>A0A401U8Y3_9BACT</name>
<dbReference type="InterPro" id="IPR007791">
    <property type="entry name" value="DjlA_N"/>
</dbReference>
<accession>A0A401U8Y3</accession>
<sequence length="125" mass="14530">MQIEQREIYRAIAEMAYVIAKADKGLSAEERMTFNKIVEEELDFNSWVAQSRFELLDEVTQPSIDIAYNEALHDLKKYRDHLTPELKATAIRVMQKVAESCSGYSEKEKLIIDRFKSDLKNLTLI</sequence>